<sequence>MASTDRRRLMFLVAMVPFPILVMILFGLMIAGVLILLSLVIGTAGQSASADLHYQCDTALGPDPSLTETPVTSTAPPTSAAALTARPSTNPYAAITVDPDDTEVSQWQRDCVEAMRSAPYQLPALRTPNTGPAGACAGQLAMTQEGRRWTEGDDGASGPADLSRSVVYSAALAATTTGTCVLVAAPTPNADRPGCAPVLPTTIAGQGVCGQRVDPSAASAGDLVFWEYRDNAPTRVGVVVGDGQIVTGDPSAGGFVRQGLPRAGDVRVKRVLDMGSGS</sequence>
<dbReference type="InterPro" id="IPR038765">
    <property type="entry name" value="Papain-like_cys_pep_sf"/>
</dbReference>
<name>A0A378Y6R8_9NOCA</name>
<feature type="compositionally biased region" description="Low complexity" evidence="1">
    <location>
        <begin position="67"/>
        <end position="83"/>
    </location>
</feature>
<accession>A0A378Y6R8</accession>
<dbReference type="Gene3D" id="3.90.1720.10">
    <property type="entry name" value="endopeptidase domain like (from Nostoc punctiforme)"/>
    <property type="match status" value="1"/>
</dbReference>
<protein>
    <submittedName>
        <fullName evidence="3">Uncharacterized protein</fullName>
    </submittedName>
</protein>
<evidence type="ECO:0000256" key="1">
    <source>
        <dbReference type="SAM" id="MobiDB-lite"/>
    </source>
</evidence>
<dbReference type="OrthoDB" id="4570210at2"/>
<keyword evidence="2" id="KW-1133">Transmembrane helix</keyword>
<evidence type="ECO:0000313" key="4">
    <source>
        <dbReference type="Proteomes" id="UP000255467"/>
    </source>
</evidence>
<keyword evidence="2" id="KW-0472">Membrane</keyword>
<feature type="transmembrane region" description="Helical" evidence="2">
    <location>
        <begin position="12"/>
        <end position="41"/>
    </location>
</feature>
<dbReference type="STRING" id="1406858.GCA_000710895_01718"/>
<dbReference type="EMBL" id="UGRY01000002">
    <property type="protein sequence ID" value="SUA72774.1"/>
    <property type="molecule type" value="Genomic_DNA"/>
</dbReference>
<keyword evidence="4" id="KW-1185">Reference proteome</keyword>
<dbReference type="RefSeq" id="WP_039810344.1">
    <property type="nucleotide sequence ID" value="NZ_JADLRM010000001.1"/>
</dbReference>
<keyword evidence="2" id="KW-0812">Transmembrane</keyword>
<proteinExistence type="predicted"/>
<reference evidence="3 4" key="1">
    <citation type="submission" date="2018-06" db="EMBL/GenBank/DDBJ databases">
        <authorList>
            <consortium name="Pathogen Informatics"/>
            <person name="Doyle S."/>
        </authorList>
    </citation>
    <scope>NUCLEOTIDE SEQUENCE [LARGE SCALE GENOMIC DNA]</scope>
    <source>
        <strain evidence="3 4">NCTC1934</strain>
    </source>
</reference>
<dbReference type="Proteomes" id="UP000255467">
    <property type="component" value="Unassembled WGS sequence"/>
</dbReference>
<organism evidence="3 4">
    <name type="scientific">Nocardia otitidiscaviarum</name>
    <dbReference type="NCBI Taxonomy" id="1823"/>
    <lineage>
        <taxon>Bacteria</taxon>
        <taxon>Bacillati</taxon>
        <taxon>Actinomycetota</taxon>
        <taxon>Actinomycetes</taxon>
        <taxon>Mycobacteriales</taxon>
        <taxon>Nocardiaceae</taxon>
        <taxon>Nocardia</taxon>
    </lineage>
</organism>
<feature type="region of interest" description="Disordered" evidence="1">
    <location>
        <begin position="63"/>
        <end position="83"/>
    </location>
</feature>
<dbReference type="SUPFAM" id="SSF54001">
    <property type="entry name" value="Cysteine proteinases"/>
    <property type="match status" value="1"/>
</dbReference>
<dbReference type="AlphaFoldDB" id="A0A378Y6R8"/>
<gene>
    <name evidence="3" type="ORF">NCTC1934_00204</name>
</gene>
<evidence type="ECO:0000313" key="3">
    <source>
        <dbReference type="EMBL" id="SUA72774.1"/>
    </source>
</evidence>
<evidence type="ECO:0000256" key="2">
    <source>
        <dbReference type="SAM" id="Phobius"/>
    </source>
</evidence>